<proteinExistence type="predicted"/>
<dbReference type="RefSeq" id="WP_344997443.1">
    <property type="nucleotide sequence ID" value="NZ_BAABFR010000048.1"/>
</dbReference>
<dbReference type="PANTHER" id="PTHR33608:SF6">
    <property type="entry name" value="BLL2464 PROTEIN"/>
    <property type="match status" value="1"/>
</dbReference>
<sequence>MERNLERARIHFGGDTRGLLEGGRYALLHTRSLELDDLRPYVPGDDVRDIDWRATAREGDVLVKRFVTEKHHKILLVADAGRNMAALTPTGERKSDVAALVIGVVGLVAMDRSDEVALVYGDRTGSGRTPARRGETHLGGLVDRYRGVAAASREPSDIAVQLDYVAAGFKRRMVLVVISDEPEPGSELGARLRGLAGRHDVLWAMVEDQPAIGSADDELDGFDVGTGRLVLGGPFVGPRVVAAYRRAEAERRARLDAFLTECGVRGVRIAGAADLRRGMVSLLGDFAHAR</sequence>
<accession>A0ABP8JUC9</accession>
<dbReference type="Pfam" id="PF01882">
    <property type="entry name" value="DUF58"/>
    <property type="match status" value="1"/>
</dbReference>
<dbReference type="InterPro" id="IPR002881">
    <property type="entry name" value="DUF58"/>
</dbReference>
<dbReference type="EMBL" id="BAABFR010000048">
    <property type="protein sequence ID" value="GAA4396296.1"/>
    <property type="molecule type" value="Genomic_DNA"/>
</dbReference>
<evidence type="ECO:0000313" key="3">
    <source>
        <dbReference type="Proteomes" id="UP001500635"/>
    </source>
</evidence>
<feature type="domain" description="DUF58" evidence="1">
    <location>
        <begin position="37"/>
        <end position="209"/>
    </location>
</feature>
<dbReference type="PANTHER" id="PTHR33608">
    <property type="entry name" value="BLL2464 PROTEIN"/>
    <property type="match status" value="1"/>
</dbReference>
<reference evidence="3" key="1">
    <citation type="journal article" date="2019" name="Int. J. Syst. Evol. Microbiol.">
        <title>The Global Catalogue of Microorganisms (GCM) 10K type strain sequencing project: providing services to taxonomists for standard genome sequencing and annotation.</title>
        <authorList>
            <consortium name="The Broad Institute Genomics Platform"/>
            <consortium name="The Broad Institute Genome Sequencing Center for Infectious Disease"/>
            <person name="Wu L."/>
            <person name="Ma J."/>
        </authorList>
    </citation>
    <scope>NUCLEOTIDE SEQUENCE [LARGE SCALE GENOMIC DNA]</scope>
    <source>
        <strain evidence="3">JCM 17688</strain>
    </source>
</reference>
<name>A0ABP8JUC9_9ACTN</name>
<organism evidence="2 3">
    <name type="scientific">Tsukamurella soli</name>
    <dbReference type="NCBI Taxonomy" id="644556"/>
    <lineage>
        <taxon>Bacteria</taxon>
        <taxon>Bacillati</taxon>
        <taxon>Actinomycetota</taxon>
        <taxon>Actinomycetes</taxon>
        <taxon>Mycobacteriales</taxon>
        <taxon>Tsukamurellaceae</taxon>
        <taxon>Tsukamurella</taxon>
    </lineage>
</organism>
<evidence type="ECO:0000313" key="2">
    <source>
        <dbReference type="EMBL" id="GAA4396296.1"/>
    </source>
</evidence>
<protein>
    <submittedName>
        <fullName evidence="2">DUF58 domain-containing protein</fullName>
    </submittedName>
</protein>
<evidence type="ECO:0000259" key="1">
    <source>
        <dbReference type="Pfam" id="PF01882"/>
    </source>
</evidence>
<comment type="caution">
    <text evidence="2">The sequence shown here is derived from an EMBL/GenBank/DDBJ whole genome shotgun (WGS) entry which is preliminary data.</text>
</comment>
<keyword evidence="3" id="KW-1185">Reference proteome</keyword>
<dbReference type="Proteomes" id="UP001500635">
    <property type="component" value="Unassembled WGS sequence"/>
</dbReference>
<gene>
    <name evidence="2" type="ORF">GCM10023147_30440</name>
</gene>